<dbReference type="HOGENOM" id="CLU_2653261_0_0_9"/>
<dbReference type="RefSeq" id="WP_041592342.1">
    <property type="nucleotide sequence ID" value="NZ_CP008877.1"/>
</dbReference>
<protein>
    <submittedName>
        <fullName evidence="1">Uncharacterized protein</fullName>
    </submittedName>
</protein>
<accession>A0A075LR01</accession>
<dbReference type="Proteomes" id="UP000027980">
    <property type="component" value="Plasmid pT1"/>
</dbReference>
<evidence type="ECO:0000313" key="1">
    <source>
        <dbReference type="EMBL" id="AIF68427.1"/>
    </source>
</evidence>
<evidence type="ECO:0000313" key="2">
    <source>
        <dbReference type="Proteomes" id="UP000027980"/>
    </source>
</evidence>
<organism evidence="1 2">
    <name type="scientific">Terribacillus saccharophilus</name>
    <dbReference type="NCBI Taxonomy" id="361277"/>
    <lineage>
        <taxon>Bacteria</taxon>
        <taxon>Bacillati</taxon>
        <taxon>Bacillota</taxon>
        <taxon>Bacilli</taxon>
        <taxon>Bacillales</taxon>
        <taxon>Bacillaceae</taxon>
        <taxon>Terribacillus</taxon>
    </lineage>
</organism>
<keyword evidence="1" id="KW-0614">Plasmid</keyword>
<dbReference type="AlphaFoldDB" id="A0A075LR01"/>
<proteinExistence type="predicted"/>
<dbReference type="KEGG" id="tap:GZ22_18555"/>
<sequence length="76" mass="8848">MIAEEVLDVDKGRVETIKLLKENIAESKATVRKPELRHFLFYAVYRGMPLSIRNITSNFLAGHHDKQNVMPYLIMF</sequence>
<reference evidence="1 2" key="1">
    <citation type="submission" date="2014-07" db="EMBL/GenBank/DDBJ databases">
        <title>Complete genome sequence of a moderately halophilic bacterium Terribacillus aidingensis MP602, isolated from Cryptomeria fortunei in Tianmu mountain in China.</title>
        <authorList>
            <person name="Wang Y."/>
            <person name="Lu P."/>
            <person name="Zhang L."/>
        </authorList>
    </citation>
    <scope>NUCLEOTIDE SEQUENCE [LARGE SCALE GENOMIC DNA]</scope>
    <source>
        <strain evidence="1 2">MP602</strain>
        <plasmid evidence="1 2">pT1</plasmid>
    </source>
</reference>
<dbReference type="EMBL" id="CP008877">
    <property type="protein sequence ID" value="AIF68427.1"/>
    <property type="molecule type" value="Genomic_DNA"/>
</dbReference>
<gene>
    <name evidence="1" type="ORF">GZ22_18555</name>
</gene>
<name>A0A075LR01_9BACI</name>
<dbReference type="GeneID" id="34223411"/>
<geneLocation type="plasmid" evidence="1 2">
    <name>pT1</name>
</geneLocation>